<dbReference type="Proteomes" id="UP000039865">
    <property type="component" value="Unassembled WGS sequence"/>
</dbReference>
<feature type="transmembrane region" description="Helical" evidence="1">
    <location>
        <begin position="20"/>
        <end position="40"/>
    </location>
</feature>
<protein>
    <submittedName>
        <fullName evidence="2">Uncharacterized protein</fullName>
    </submittedName>
</protein>
<accession>A0A078AKG7</accession>
<evidence type="ECO:0000313" key="2">
    <source>
        <dbReference type="EMBL" id="CDW81917.1"/>
    </source>
</evidence>
<evidence type="ECO:0000256" key="1">
    <source>
        <dbReference type="SAM" id="Phobius"/>
    </source>
</evidence>
<proteinExistence type="predicted"/>
<keyword evidence="1" id="KW-0472">Membrane</keyword>
<keyword evidence="3" id="KW-1185">Reference proteome</keyword>
<evidence type="ECO:0000313" key="3">
    <source>
        <dbReference type="Proteomes" id="UP000039865"/>
    </source>
</evidence>
<name>A0A078AKG7_STYLE</name>
<reference evidence="2 3" key="1">
    <citation type="submission" date="2014-06" db="EMBL/GenBank/DDBJ databases">
        <authorList>
            <person name="Swart Estienne"/>
        </authorList>
    </citation>
    <scope>NUCLEOTIDE SEQUENCE [LARGE SCALE GENOMIC DNA]</scope>
    <source>
        <strain evidence="2 3">130c</strain>
    </source>
</reference>
<sequence>MSMVLGSLIAAFISANLKQTTFLLIMAAIASLSIAVFATLTKPINYKRYLPEDSDQDFQSVVAEKLKQQSSEMIKVLLQFYQEKKYQRYYCSLRLKR</sequence>
<dbReference type="EMBL" id="CCKQ01010410">
    <property type="protein sequence ID" value="CDW81917.1"/>
    <property type="molecule type" value="Genomic_DNA"/>
</dbReference>
<keyword evidence="1" id="KW-0812">Transmembrane</keyword>
<dbReference type="AlphaFoldDB" id="A0A078AKG7"/>
<gene>
    <name evidence="2" type="primary">Contig3401.g3639</name>
    <name evidence="2" type="ORF">STYLEM_10941</name>
</gene>
<dbReference type="InParanoid" id="A0A078AKG7"/>
<organism evidence="2 3">
    <name type="scientific">Stylonychia lemnae</name>
    <name type="common">Ciliate</name>
    <dbReference type="NCBI Taxonomy" id="5949"/>
    <lineage>
        <taxon>Eukaryota</taxon>
        <taxon>Sar</taxon>
        <taxon>Alveolata</taxon>
        <taxon>Ciliophora</taxon>
        <taxon>Intramacronucleata</taxon>
        <taxon>Spirotrichea</taxon>
        <taxon>Stichotrichia</taxon>
        <taxon>Sporadotrichida</taxon>
        <taxon>Oxytrichidae</taxon>
        <taxon>Stylonychinae</taxon>
        <taxon>Stylonychia</taxon>
    </lineage>
</organism>
<keyword evidence="1" id="KW-1133">Transmembrane helix</keyword>